<dbReference type="CDD" id="cd04179">
    <property type="entry name" value="DPM_DPG-synthase_like"/>
    <property type="match status" value="1"/>
</dbReference>
<dbReference type="PANTHER" id="PTHR48090">
    <property type="entry name" value="UNDECAPRENYL-PHOSPHATE 4-DEOXY-4-FORMAMIDO-L-ARABINOSE TRANSFERASE-RELATED"/>
    <property type="match status" value="1"/>
</dbReference>
<name>A0A1G1VKK2_9BACT</name>
<dbReference type="EMBL" id="MHCH01000055">
    <property type="protein sequence ID" value="OGY15930.1"/>
    <property type="molecule type" value="Genomic_DNA"/>
</dbReference>
<keyword evidence="4" id="KW-0812">Transmembrane</keyword>
<dbReference type="InterPro" id="IPR029044">
    <property type="entry name" value="Nucleotide-diphossugar_trans"/>
</dbReference>
<evidence type="ECO:0000256" key="1">
    <source>
        <dbReference type="ARBA" id="ARBA00022475"/>
    </source>
</evidence>
<keyword evidence="1" id="KW-1003">Cell membrane</keyword>
<gene>
    <name evidence="9" type="ORF">A2784_00955</name>
</gene>
<keyword evidence="7" id="KW-0472">Membrane</keyword>
<evidence type="ECO:0000256" key="6">
    <source>
        <dbReference type="ARBA" id="ARBA00022989"/>
    </source>
</evidence>
<dbReference type="GO" id="GO:0009103">
    <property type="term" value="P:lipopolysaccharide biosynthetic process"/>
    <property type="evidence" value="ECO:0007669"/>
    <property type="project" value="UniProtKB-KW"/>
</dbReference>
<dbReference type="SUPFAM" id="SSF53448">
    <property type="entry name" value="Nucleotide-diphospho-sugar transferases"/>
    <property type="match status" value="1"/>
</dbReference>
<evidence type="ECO:0000313" key="10">
    <source>
        <dbReference type="Proteomes" id="UP000177324"/>
    </source>
</evidence>
<dbReference type="PANTHER" id="PTHR48090:SF3">
    <property type="entry name" value="UNDECAPRENYL-PHOSPHATE 4-DEOXY-4-FORMAMIDO-L-ARABINOSE TRANSFERASE"/>
    <property type="match status" value="1"/>
</dbReference>
<keyword evidence="5" id="KW-0448">Lipopolysaccharide biosynthesis</keyword>
<keyword evidence="2" id="KW-0328">Glycosyltransferase</keyword>
<dbReference type="InterPro" id="IPR001173">
    <property type="entry name" value="Glyco_trans_2-like"/>
</dbReference>
<evidence type="ECO:0000256" key="7">
    <source>
        <dbReference type="ARBA" id="ARBA00023136"/>
    </source>
</evidence>
<dbReference type="Gene3D" id="3.90.550.10">
    <property type="entry name" value="Spore Coat Polysaccharide Biosynthesis Protein SpsA, Chain A"/>
    <property type="match status" value="1"/>
</dbReference>
<evidence type="ECO:0000256" key="3">
    <source>
        <dbReference type="ARBA" id="ARBA00022679"/>
    </source>
</evidence>
<accession>A0A1G1VKK2</accession>
<proteinExistence type="predicted"/>
<protein>
    <recommendedName>
        <fullName evidence="8">Glycosyltransferase 2-like domain-containing protein</fullName>
    </recommendedName>
</protein>
<reference evidence="9 10" key="1">
    <citation type="journal article" date="2016" name="Nat. Commun.">
        <title>Thousands of microbial genomes shed light on interconnected biogeochemical processes in an aquifer system.</title>
        <authorList>
            <person name="Anantharaman K."/>
            <person name="Brown C.T."/>
            <person name="Hug L.A."/>
            <person name="Sharon I."/>
            <person name="Castelle C.J."/>
            <person name="Probst A.J."/>
            <person name="Thomas B.C."/>
            <person name="Singh A."/>
            <person name="Wilkins M.J."/>
            <person name="Karaoz U."/>
            <person name="Brodie E.L."/>
            <person name="Williams K.H."/>
            <person name="Hubbard S.S."/>
            <person name="Banfield J.F."/>
        </authorList>
    </citation>
    <scope>NUCLEOTIDE SEQUENCE [LARGE SCALE GENOMIC DNA]</scope>
</reference>
<feature type="domain" description="Glycosyltransferase 2-like" evidence="8">
    <location>
        <begin position="8"/>
        <end position="167"/>
    </location>
</feature>
<organism evidence="9 10">
    <name type="scientific">Candidatus Chisholmbacteria bacterium RIFCSPHIGHO2_01_FULL_48_12</name>
    <dbReference type="NCBI Taxonomy" id="1797589"/>
    <lineage>
        <taxon>Bacteria</taxon>
        <taxon>Candidatus Chisholmiibacteriota</taxon>
    </lineage>
</organism>
<comment type="caution">
    <text evidence="9">The sequence shown here is derived from an EMBL/GenBank/DDBJ whole genome shotgun (WGS) entry which is preliminary data.</text>
</comment>
<evidence type="ECO:0000256" key="2">
    <source>
        <dbReference type="ARBA" id="ARBA00022676"/>
    </source>
</evidence>
<keyword evidence="6" id="KW-1133">Transmembrane helix</keyword>
<dbReference type="InterPro" id="IPR050256">
    <property type="entry name" value="Glycosyltransferase_2"/>
</dbReference>
<dbReference type="GO" id="GO:0005886">
    <property type="term" value="C:plasma membrane"/>
    <property type="evidence" value="ECO:0007669"/>
    <property type="project" value="TreeGrafter"/>
</dbReference>
<dbReference type="Pfam" id="PF00535">
    <property type="entry name" value="Glycos_transf_2"/>
    <property type="match status" value="1"/>
</dbReference>
<evidence type="ECO:0000256" key="5">
    <source>
        <dbReference type="ARBA" id="ARBA00022985"/>
    </source>
</evidence>
<keyword evidence="3" id="KW-0808">Transferase</keyword>
<dbReference type="STRING" id="1797589.A2784_00955"/>
<evidence type="ECO:0000256" key="4">
    <source>
        <dbReference type="ARBA" id="ARBA00022692"/>
    </source>
</evidence>
<sequence length="236" mass="26913">MKPLKQLSVFFPAYNEAANIEATVLSAVKILPQVADEYEIKVINDGSRDKTAQVVEKLTHRYKTVKLINHPVNRGYGAAIKTGLTTARWPWICYTDADGQFRFEEINRFLPHVDDADLIIGFRQRRTDNPIRRFLAMLLRIWDTLLFDLNLKDVDCGFKLFKKQVVDAVGPLVTESAITETEFMAKAKRSGFIIREVGVTHHARPEGIQTGAKLKVILQAFAESFKLWWHLNATGR</sequence>
<evidence type="ECO:0000313" key="9">
    <source>
        <dbReference type="EMBL" id="OGY15930.1"/>
    </source>
</evidence>
<dbReference type="AlphaFoldDB" id="A0A1G1VKK2"/>
<dbReference type="GO" id="GO:0099621">
    <property type="term" value="F:undecaprenyl-phosphate 4-deoxy-4-formamido-L-arabinose transferase activity"/>
    <property type="evidence" value="ECO:0007669"/>
    <property type="project" value="TreeGrafter"/>
</dbReference>
<dbReference type="Proteomes" id="UP000177324">
    <property type="component" value="Unassembled WGS sequence"/>
</dbReference>
<evidence type="ECO:0000259" key="8">
    <source>
        <dbReference type="Pfam" id="PF00535"/>
    </source>
</evidence>